<feature type="signal peptide" evidence="1">
    <location>
        <begin position="1"/>
        <end position="19"/>
    </location>
</feature>
<dbReference type="RefSeq" id="XP_024775694.1">
    <property type="nucleotide sequence ID" value="XM_024919002.1"/>
</dbReference>
<protein>
    <submittedName>
        <fullName evidence="2">Uncharacterized protein</fullName>
    </submittedName>
</protein>
<evidence type="ECO:0000256" key="1">
    <source>
        <dbReference type="SAM" id="SignalP"/>
    </source>
</evidence>
<dbReference type="Proteomes" id="UP000241690">
    <property type="component" value="Unassembled WGS sequence"/>
</dbReference>
<dbReference type="AlphaFoldDB" id="A0A2T4AG19"/>
<feature type="chain" id="PRO_5015474588" evidence="1">
    <location>
        <begin position="20"/>
        <end position="99"/>
    </location>
</feature>
<name>A0A2T4AG19_TRIHA</name>
<sequence length="99" mass="10753">MPQDSAVFYFLFLFSCPLARPGFQGGWTQGPFFLDGPQGVPLIAARSARAGIKLESHSWDPLAGHMGLVSDSFEMAFSMPKLVAAAGFDTSLIWPLYLV</sequence>
<dbReference type="EMBL" id="KZ679679">
    <property type="protein sequence ID" value="PTB56017.1"/>
    <property type="molecule type" value="Genomic_DNA"/>
</dbReference>
<evidence type="ECO:0000313" key="3">
    <source>
        <dbReference type="Proteomes" id="UP000241690"/>
    </source>
</evidence>
<evidence type="ECO:0000313" key="2">
    <source>
        <dbReference type="EMBL" id="PTB56017.1"/>
    </source>
</evidence>
<proteinExistence type="predicted"/>
<dbReference type="GeneID" id="36627571"/>
<organism evidence="2 3">
    <name type="scientific">Trichoderma harzianum CBS 226.95</name>
    <dbReference type="NCBI Taxonomy" id="983964"/>
    <lineage>
        <taxon>Eukaryota</taxon>
        <taxon>Fungi</taxon>
        <taxon>Dikarya</taxon>
        <taxon>Ascomycota</taxon>
        <taxon>Pezizomycotina</taxon>
        <taxon>Sordariomycetes</taxon>
        <taxon>Hypocreomycetidae</taxon>
        <taxon>Hypocreales</taxon>
        <taxon>Hypocreaceae</taxon>
        <taxon>Trichoderma</taxon>
    </lineage>
</organism>
<keyword evidence="1" id="KW-0732">Signal</keyword>
<reference evidence="2 3" key="1">
    <citation type="submission" date="2016-07" db="EMBL/GenBank/DDBJ databases">
        <title>Multiple horizontal gene transfer events from other fungi enriched the ability of initially mycotrophic Trichoderma (Ascomycota) to feed on dead plant biomass.</title>
        <authorList>
            <consortium name="DOE Joint Genome Institute"/>
            <person name="Aerts A."/>
            <person name="Atanasova L."/>
            <person name="Chenthamara K."/>
            <person name="Zhang J."/>
            <person name="Grujic M."/>
            <person name="Henrissat B."/>
            <person name="Kuo A."/>
            <person name="Salamov A."/>
            <person name="Lipzen A."/>
            <person name="Labutti K."/>
            <person name="Barry K."/>
            <person name="Miao Y."/>
            <person name="Rahimi M.J."/>
            <person name="Shen Q."/>
            <person name="Grigoriev I.V."/>
            <person name="Kubicek C.P."/>
            <person name="Druzhinina I.S."/>
        </authorList>
    </citation>
    <scope>NUCLEOTIDE SEQUENCE [LARGE SCALE GENOMIC DNA]</scope>
    <source>
        <strain evidence="2 3">CBS 226.95</strain>
    </source>
</reference>
<gene>
    <name evidence="2" type="ORF">M431DRAFT_507685</name>
</gene>
<accession>A0A2T4AG19</accession>
<keyword evidence="3" id="KW-1185">Reference proteome</keyword>